<dbReference type="Proteomes" id="UP000064715">
    <property type="component" value="Unassembled WGS sequence"/>
</dbReference>
<evidence type="ECO:0000256" key="3">
    <source>
        <dbReference type="ARBA" id="ARBA00022578"/>
    </source>
</evidence>
<comment type="caution">
    <text evidence="6">The sequence shown here is derived from an EMBL/GenBank/DDBJ whole genome shotgun (WGS) entry which is preliminary data.</text>
</comment>
<evidence type="ECO:0008006" key="8">
    <source>
        <dbReference type="Google" id="ProtNLM"/>
    </source>
</evidence>
<dbReference type="EMBL" id="LRCR01000010">
    <property type="protein sequence ID" value="KUQ84827.1"/>
    <property type="molecule type" value="Genomic_DNA"/>
</dbReference>
<evidence type="ECO:0000256" key="4">
    <source>
        <dbReference type="ARBA" id="ARBA00023125"/>
    </source>
</evidence>
<keyword evidence="4" id="KW-0238">DNA-binding</keyword>
<evidence type="ECO:0000313" key="6">
    <source>
        <dbReference type="EMBL" id="KUQ84827.1"/>
    </source>
</evidence>
<dbReference type="Pfam" id="PF00872">
    <property type="entry name" value="Transposase_mut"/>
    <property type="match status" value="1"/>
</dbReference>
<reference evidence="7" key="1">
    <citation type="submission" date="2016-01" db="EMBL/GenBank/DDBJ databases">
        <title>WGS of SAMN04407783.</title>
        <authorList>
            <person name="Adams M."/>
            <person name="Sutton G."/>
            <person name="Nelson K."/>
            <person name="Thaden J."/>
            <person name="Fowler V."/>
            <person name="Mccorrison J."/>
            <person name="Sanka R."/>
            <person name="Brinkac L."/>
            <person name="Nierman W."/>
        </authorList>
    </citation>
    <scope>NUCLEOTIDE SEQUENCE [LARGE SCALE GENOMIC DNA]</scope>
    <source>
        <strain evidence="7">GN04363</strain>
    </source>
</reference>
<dbReference type="GO" id="GO:0003677">
    <property type="term" value="F:DNA binding"/>
    <property type="evidence" value="ECO:0007669"/>
    <property type="project" value="UniProtKB-KW"/>
</dbReference>
<comment type="similarity">
    <text evidence="2">Belongs to the transposase mutator family.</text>
</comment>
<evidence type="ECO:0000313" key="7">
    <source>
        <dbReference type="Proteomes" id="UP000064715"/>
    </source>
</evidence>
<dbReference type="GO" id="GO:0004803">
    <property type="term" value="F:transposase activity"/>
    <property type="evidence" value="ECO:0007669"/>
    <property type="project" value="InterPro"/>
</dbReference>
<dbReference type="AlphaFoldDB" id="A0A0X4ESZ2"/>
<evidence type="ECO:0000256" key="2">
    <source>
        <dbReference type="ARBA" id="ARBA00010961"/>
    </source>
</evidence>
<comment type="function">
    <text evidence="1">Required for the transposition of the insertion element.</text>
</comment>
<sequence>MKLVIYTLHNSLKAAKQQVFCASWQRCRVHFMRNVLGHVSCASTLVIRAALQQVLVQTEVQNAYITWREVAGQLEKSFLAVTKMMDEAEADVADIIPQ</sequence>
<evidence type="ECO:0000256" key="5">
    <source>
        <dbReference type="ARBA" id="ARBA00023172"/>
    </source>
</evidence>
<keyword evidence="5" id="KW-0233">DNA recombination</keyword>
<organism evidence="6 7">
    <name type="scientific">Enterobacter genomosp. O</name>
    <dbReference type="NCBI Taxonomy" id="2364150"/>
    <lineage>
        <taxon>Bacteria</taxon>
        <taxon>Pseudomonadati</taxon>
        <taxon>Pseudomonadota</taxon>
        <taxon>Gammaproteobacteria</taxon>
        <taxon>Enterobacterales</taxon>
        <taxon>Enterobacteriaceae</taxon>
        <taxon>Enterobacter</taxon>
        <taxon>Enterobacter cloacae complex</taxon>
        <taxon>Enterobacter cloacae complex clade O</taxon>
    </lineage>
</organism>
<keyword evidence="7" id="KW-1185">Reference proteome</keyword>
<gene>
    <name evidence="6" type="ORF">AWI28_15175</name>
</gene>
<evidence type="ECO:0000256" key="1">
    <source>
        <dbReference type="ARBA" id="ARBA00002190"/>
    </source>
</evidence>
<keyword evidence="3" id="KW-0815">Transposition</keyword>
<dbReference type="GO" id="GO:0006313">
    <property type="term" value="P:DNA transposition"/>
    <property type="evidence" value="ECO:0007669"/>
    <property type="project" value="InterPro"/>
</dbReference>
<dbReference type="InterPro" id="IPR001207">
    <property type="entry name" value="Transposase_mutator"/>
</dbReference>
<accession>A0A0X4ESZ2</accession>
<proteinExistence type="inferred from homology"/>
<protein>
    <recommendedName>
        <fullName evidence="8">Mutator family transposase</fullName>
    </recommendedName>
</protein>
<name>A0A0X4ESZ2_9ENTR</name>